<organism evidence="3">
    <name type="scientific">Opuntia streptacantha</name>
    <name type="common">Prickly pear cactus</name>
    <name type="synonym">Opuntia cardona</name>
    <dbReference type="NCBI Taxonomy" id="393608"/>
    <lineage>
        <taxon>Eukaryota</taxon>
        <taxon>Viridiplantae</taxon>
        <taxon>Streptophyta</taxon>
        <taxon>Embryophyta</taxon>
        <taxon>Tracheophyta</taxon>
        <taxon>Spermatophyta</taxon>
        <taxon>Magnoliopsida</taxon>
        <taxon>eudicotyledons</taxon>
        <taxon>Gunneridae</taxon>
        <taxon>Pentapetalae</taxon>
        <taxon>Caryophyllales</taxon>
        <taxon>Cactineae</taxon>
        <taxon>Cactaceae</taxon>
        <taxon>Opuntioideae</taxon>
        <taxon>Opuntia</taxon>
    </lineage>
</organism>
<dbReference type="Gene3D" id="3.40.50.300">
    <property type="entry name" value="P-loop containing nucleotide triphosphate hydrolases"/>
    <property type="match status" value="1"/>
</dbReference>
<keyword evidence="1" id="KW-0611">Plant defense</keyword>
<name>A0A7C9DCW6_OPUST</name>
<dbReference type="EMBL" id="GISG01115456">
    <property type="protein sequence ID" value="MBA4639821.1"/>
    <property type="molecule type" value="Transcribed_RNA"/>
</dbReference>
<dbReference type="PANTHER" id="PTHR36766">
    <property type="entry name" value="PLANT BROAD-SPECTRUM MILDEW RESISTANCE PROTEIN RPW8"/>
    <property type="match status" value="1"/>
</dbReference>
<feature type="domain" description="NB-ARC" evidence="2">
    <location>
        <begin position="19"/>
        <end position="108"/>
    </location>
</feature>
<dbReference type="InterPro" id="IPR002182">
    <property type="entry name" value="NB-ARC"/>
</dbReference>
<dbReference type="GO" id="GO:0006952">
    <property type="term" value="P:defense response"/>
    <property type="evidence" value="ECO:0007669"/>
    <property type="project" value="UniProtKB-KW"/>
</dbReference>
<dbReference type="SUPFAM" id="SSF52540">
    <property type="entry name" value="P-loop containing nucleoside triphosphate hydrolases"/>
    <property type="match status" value="1"/>
</dbReference>
<protein>
    <recommendedName>
        <fullName evidence="2">NB-ARC domain-containing protein</fullName>
    </recommendedName>
</protein>
<proteinExistence type="predicted"/>
<dbReference type="Pfam" id="PF00931">
    <property type="entry name" value="NB-ARC"/>
    <property type="match status" value="1"/>
</dbReference>
<reference evidence="3" key="1">
    <citation type="journal article" date="2013" name="J. Plant Res.">
        <title>Effect of fungi and light on seed germination of three Opuntia species from semiarid lands of central Mexico.</title>
        <authorList>
            <person name="Delgado-Sanchez P."/>
            <person name="Jimenez-Bremont J.F."/>
            <person name="Guerrero-Gonzalez Mde L."/>
            <person name="Flores J."/>
        </authorList>
    </citation>
    <scope>NUCLEOTIDE SEQUENCE</scope>
    <source>
        <tissue evidence="3">Cladode</tissue>
    </source>
</reference>
<accession>A0A7C9DCW6</accession>
<evidence type="ECO:0000259" key="2">
    <source>
        <dbReference type="Pfam" id="PF00931"/>
    </source>
</evidence>
<evidence type="ECO:0000313" key="3">
    <source>
        <dbReference type="EMBL" id="MBA4639821.1"/>
    </source>
</evidence>
<dbReference type="PRINTS" id="PR00364">
    <property type="entry name" value="DISEASERSIST"/>
</dbReference>
<reference evidence="3" key="2">
    <citation type="submission" date="2020-07" db="EMBL/GenBank/DDBJ databases">
        <authorList>
            <person name="Vera ALvarez R."/>
            <person name="Arias-Moreno D.M."/>
            <person name="Jimenez-Jacinto V."/>
            <person name="Jimenez-Bremont J.F."/>
            <person name="Swaminathan K."/>
            <person name="Moose S.P."/>
            <person name="Guerrero-Gonzalez M.L."/>
            <person name="Marino-Ramirez L."/>
            <person name="Landsman D."/>
            <person name="Rodriguez-Kessler M."/>
            <person name="Delgado-Sanchez P."/>
        </authorList>
    </citation>
    <scope>NUCLEOTIDE SEQUENCE</scope>
    <source>
        <tissue evidence="3">Cladode</tissue>
    </source>
</reference>
<dbReference type="PANTHER" id="PTHR36766:SF40">
    <property type="entry name" value="DISEASE RESISTANCE PROTEIN RGA3"/>
    <property type="match status" value="1"/>
</dbReference>
<evidence type="ECO:0000256" key="1">
    <source>
        <dbReference type="ARBA" id="ARBA00022821"/>
    </source>
</evidence>
<dbReference type="InterPro" id="IPR027417">
    <property type="entry name" value="P-loop_NTPase"/>
</dbReference>
<dbReference type="AlphaFoldDB" id="A0A7C9DCW6"/>
<dbReference type="GO" id="GO:0043531">
    <property type="term" value="F:ADP binding"/>
    <property type="evidence" value="ECO:0007669"/>
    <property type="project" value="InterPro"/>
</dbReference>
<sequence>MPDCSLYRSTPMGLSVITQMFKNLCNGRRTLIVLDDVCNFVKPLNHWEEFETVLRDCSCAMFGVIITTRNPKVTTTVASLSSFPIVSRYLQLMSDEDCASIVQQKAYSGAINRFKRSRCGKSILQTEMIQMVQKFCKGLPLVADIIGHRLSLEPEAAISSALLFRARVQTANFSSF</sequence>